<proteinExistence type="inferred from homology"/>
<comment type="similarity">
    <text evidence="1">Belongs to the short-chain dehydrogenases/reductases (SDR) family.</text>
</comment>
<dbReference type="InterPro" id="IPR002347">
    <property type="entry name" value="SDR_fam"/>
</dbReference>
<keyword evidence="3" id="KW-1185">Reference proteome</keyword>
<dbReference type="AlphaFoldDB" id="A0A1X9NBK8"/>
<name>A0A1X9NBK8_9GAMM</name>
<organism evidence="2 3">
    <name type="scientific">Oceanicoccus sagamiensis</name>
    <dbReference type="NCBI Taxonomy" id="716816"/>
    <lineage>
        <taxon>Bacteria</taxon>
        <taxon>Pseudomonadati</taxon>
        <taxon>Pseudomonadota</taxon>
        <taxon>Gammaproteobacteria</taxon>
        <taxon>Cellvibrionales</taxon>
        <taxon>Spongiibacteraceae</taxon>
        <taxon>Oceanicoccus</taxon>
    </lineage>
</organism>
<gene>
    <name evidence="2" type="ORF">BST96_10715</name>
</gene>
<dbReference type="OrthoDB" id="9787298at2"/>
<dbReference type="InterPro" id="IPR036291">
    <property type="entry name" value="NAD(P)-bd_dom_sf"/>
</dbReference>
<dbReference type="EMBL" id="CP019343">
    <property type="protein sequence ID" value="ARN74551.1"/>
    <property type="molecule type" value="Genomic_DNA"/>
</dbReference>
<dbReference type="InterPro" id="IPR050259">
    <property type="entry name" value="SDR"/>
</dbReference>
<dbReference type="Pfam" id="PF13561">
    <property type="entry name" value="adh_short_C2"/>
    <property type="match status" value="1"/>
</dbReference>
<dbReference type="Gene3D" id="3.40.50.720">
    <property type="entry name" value="NAD(P)-binding Rossmann-like Domain"/>
    <property type="match status" value="1"/>
</dbReference>
<accession>A0A1X9NBK8</accession>
<dbReference type="PANTHER" id="PTHR42879">
    <property type="entry name" value="3-OXOACYL-(ACYL-CARRIER-PROTEIN) REDUCTASE"/>
    <property type="match status" value="1"/>
</dbReference>
<evidence type="ECO:0000313" key="2">
    <source>
        <dbReference type="EMBL" id="ARN74551.1"/>
    </source>
</evidence>
<dbReference type="Proteomes" id="UP000193450">
    <property type="component" value="Chromosome"/>
</dbReference>
<dbReference type="STRING" id="716816.BST96_10715"/>
<dbReference type="PANTHER" id="PTHR42879:SF6">
    <property type="entry name" value="NADPH-DEPENDENT REDUCTASE BACG"/>
    <property type="match status" value="1"/>
</dbReference>
<evidence type="ECO:0000313" key="3">
    <source>
        <dbReference type="Proteomes" id="UP000193450"/>
    </source>
</evidence>
<sequence>MDLGINGKTALVCASSNGLGKACATSLAKEGVHVFINGRTLETLEAAAEEIRAAGGEVTIVQADVSTDEGRKTLIEACPNPDILINNNAGPDPIGFAQSNRENWDEAIDANMMAPILMIQAVLPGMRERKFGRIINITSAMVKSPSPVMCVSAATRSAVTALSKAVSKEVVADNVTINNMLPEMFDTGRQKQNAELIMLFTNASLEEAREKLVSRITAGRFGQPKEFGDTCAFLCSHQASYISGQNIQLDGGSYDGLV</sequence>
<dbReference type="PRINTS" id="PR00081">
    <property type="entry name" value="GDHRDH"/>
</dbReference>
<dbReference type="SUPFAM" id="SSF51735">
    <property type="entry name" value="NAD(P)-binding Rossmann-fold domains"/>
    <property type="match status" value="1"/>
</dbReference>
<evidence type="ECO:0000256" key="1">
    <source>
        <dbReference type="ARBA" id="ARBA00006484"/>
    </source>
</evidence>
<dbReference type="KEGG" id="osg:BST96_10715"/>
<dbReference type="RefSeq" id="WP_085758698.1">
    <property type="nucleotide sequence ID" value="NZ_CP019343.1"/>
</dbReference>
<protein>
    <submittedName>
        <fullName evidence="2">3-oxoacyl-ACP reductase</fullName>
    </submittedName>
</protein>
<reference evidence="2 3" key="1">
    <citation type="submission" date="2016-11" db="EMBL/GenBank/DDBJ databases">
        <title>Trade-off between light-utilization and light-protection in marine flavobacteria.</title>
        <authorList>
            <person name="Kumagai Y."/>
        </authorList>
    </citation>
    <scope>NUCLEOTIDE SEQUENCE [LARGE SCALE GENOMIC DNA]</scope>
    <source>
        <strain evidence="2 3">NBRC 107125</strain>
    </source>
</reference>